<proteinExistence type="predicted"/>
<gene>
    <name evidence="1" type="ORF">FKW44_017534</name>
</gene>
<evidence type="ECO:0000313" key="2">
    <source>
        <dbReference type="Proteomes" id="UP000595437"/>
    </source>
</evidence>
<protein>
    <submittedName>
        <fullName evidence="1">Uncharacterized protein</fullName>
    </submittedName>
</protein>
<dbReference type="Proteomes" id="UP000595437">
    <property type="component" value="Chromosome 12"/>
</dbReference>
<name>A0A7T8GT26_CALRO</name>
<dbReference type="EMBL" id="CP045901">
    <property type="protein sequence ID" value="QQP37309.1"/>
    <property type="molecule type" value="Genomic_DNA"/>
</dbReference>
<dbReference type="AlphaFoldDB" id="A0A7T8GT26"/>
<organism evidence="1 2">
    <name type="scientific">Caligus rogercresseyi</name>
    <name type="common">Sea louse</name>
    <dbReference type="NCBI Taxonomy" id="217165"/>
    <lineage>
        <taxon>Eukaryota</taxon>
        <taxon>Metazoa</taxon>
        <taxon>Ecdysozoa</taxon>
        <taxon>Arthropoda</taxon>
        <taxon>Crustacea</taxon>
        <taxon>Multicrustacea</taxon>
        <taxon>Hexanauplia</taxon>
        <taxon>Copepoda</taxon>
        <taxon>Siphonostomatoida</taxon>
        <taxon>Caligidae</taxon>
        <taxon>Caligus</taxon>
    </lineage>
</organism>
<evidence type="ECO:0000313" key="1">
    <source>
        <dbReference type="EMBL" id="QQP37309.1"/>
    </source>
</evidence>
<dbReference type="OrthoDB" id="47375at2759"/>
<keyword evidence="2" id="KW-1185">Reference proteome</keyword>
<reference evidence="2" key="1">
    <citation type="submission" date="2021-01" db="EMBL/GenBank/DDBJ databases">
        <title>Caligus Genome Assembly.</title>
        <authorList>
            <person name="Gallardo-Escarate C."/>
        </authorList>
    </citation>
    <scope>NUCLEOTIDE SEQUENCE [LARGE SCALE GENOMIC DNA]</scope>
</reference>
<sequence length="116" mass="13514">MKDYDGPKDDIIVFALSAKRHSIPLTLCNDRPYGYIMPPLDEGSSLEDDYANLVNLRIESISSHDPKLLPFISKLNYYVRRPLMNDTLGVDHVYTINLERRPDRRGVWSLCTWSWE</sequence>
<accession>A0A7T8GT26</accession>